<organism evidence="1 2">
    <name type="scientific">Dactylonectria estremocensis</name>
    <dbReference type="NCBI Taxonomy" id="1079267"/>
    <lineage>
        <taxon>Eukaryota</taxon>
        <taxon>Fungi</taxon>
        <taxon>Dikarya</taxon>
        <taxon>Ascomycota</taxon>
        <taxon>Pezizomycotina</taxon>
        <taxon>Sordariomycetes</taxon>
        <taxon>Hypocreomycetidae</taxon>
        <taxon>Hypocreales</taxon>
        <taxon>Nectriaceae</taxon>
        <taxon>Dactylonectria</taxon>
    </lineage>
</organism>
<comment type="caution">
    <text evidence="1">The sequence shown here is derived from an EMBL/GenBank/DDBJ whole genome shotgun (WGS) entry which is preliminary data.</text>
</comment>
<dbReference type="AlphaFoldDB" id="A0A9P9FLT8"/>
<evidence type="ECO:0000313" key="2">
    <source>
        <dbReference type="Proteomes" id="UP000717696"/>
    </source>
</evidence>
<evidence type="ECO:0000313" key="1">
    <source>
        <dbReference type="EMBL" id="KAH7163400.1"/>
    </source>
</evidence>
<protein>
    <submittedName>
        <fullName evidence="1">Uncharacterized protein</fullName>
    </submittedName>
</protein>
<reference evidence="1" key="1">
    <citation type="journal article" date="2021" name="Nat. Commun.">
        <title>Genetic determinants of endophytism in the Arabidopsis root mycobiome.</title>
        <authorList>
            <person name="Mesny F."/>
            <person name="Miyauchi S."/>
            <person name="Thiergart T."/>
            <person name="Pickel B."/>
            <person name="Atanasova L."/>
            <person name="Karlsson M."/>
            <person name="Huettel B."/>
            <person name="Barry K.W."/>
            <person name="Haridas S."/>
            <person name="Chen C."/>
            <person name="Bauer D."/>
            <person name="Andreopoulos W."/>
            <person name="Pangilinan J."/>
            <person name="LaButti K."/>
            <person name="Riley R."/>
            <person name="Lipzen A."/>
            <person name="Clum A."/>
            <person name="Drula E."/>
            <person name="Henrissat B."/>
            <person name="Kohler A."/>
            <person name="Grigoriev I.V."/>
            <person name="Martin F.M."/>
            <person name="Hacquard S."/>
        </authorList>
    </citation>
    <scope>NUCLEOTIDE SEQUENCE</scope>
    <source>
        <strain evidence="1">MPI-CAGE-AT-0021</strain>
    </source>
</reference>
<gene>
    <name evidence="1" type="ORF">B0J13DRAFT_518633</name>
</gene>
<dbReference type="Proteomes" id="UP000717696">
    <property type="component" value="Unassembled WGS sequence"/>
</dbReference>
<sequence length="264" mass="28591">MDSSCLDAFFPFRLVPHIPGEGEGEHEDAGAPPITTDAGHATYSRVHLTYAARSCTHPEMGVGSEAFGLEALVASIALKARTKPSPGFNETHDARRFRWALVVGFRPGTVVQHQVARPIGTHIRRQTHGRVSLQQGCEADANWILARCCYAAASGPSAVVSWMSFPNSVSAADSSAHALQQPFTDPSPICRPATKTTNALMEAYRRYTGGRGRTLGLIRAVTVAAALAQPFCHTRPRGFLRNGLNNENDHTSCVAMGNNWTYDY</sequence>
<dbReference type="EMBL" id="JAGMUU010000001">
    <property type="protein sequence ID" value="KAH7163400.1"/>
    <property type="molecule type" value="Genomic_DNA"/>
</dbReference>
<keyword evidence="2" id="KW-1185">Reference proteome</keyword>
<accession>A0A9P9FLT8</accession>
<name>A0A9P9FLT8_9HYPO</name>
<dbReference type="OrthoDB" id="10453331at2759"/>
<proteinExistence type="predicted"/>